<feature type="binding site" evidence="11">
    <location>
        <begin position="317"/>
        <end position="319"/>
    </location>
    <ligand>
        <name>substrate</name>
    </ligand>
</feature>
<name>A0A3A3GTA5_PANTH</name>
<dbReference type="SUPFAM" id="SSF51556">
    <property type="entry name" value="Metallo-dependent hydrolases"/>
    <property type="match status" value="1"/>
</dbReference>
<dbReference type="GO" id="GO:0006046">
    <property type="term" value="P:N-acetylglucosamine catabolic process"/>
    <property type="evidence" value="ECO:0007669"/>
    <property type="project" value="TreeGrafter"/>
</dbReference>
<dbReference type="PANTHER" id="PTHR11113">
    <property type="entry name" value="N-ACETYLGLUCOSAMINE-6-PHOSPHATE DEACETYLASE"/>
    <property type="match status" value="1"/>
</dbReference>
<feature type="binding site" evidence="11">
    <location>
        <begin position="228"/>
        <end position="229"/>
    </location>
    <ligand>
        <name>substrate</name>
    </ligand>
</feature>
<dbReference type="GO" id="GO:0046872">
    <property type="term" value="F:metal ion binding"/>
    <property type="evidence" value="ECO:0007669"/>
    <property type="project" value="UniProtKB-KW"/>
</dbReference>
<gene>
    <name evidence="14" type="primary">nagA</name>
    <name evidence="14" type="ORF">DQX05_24825</name>
</gene>
<keyword evidence="4 12" id="KW-0479">Metal-binding</keyword>
<dbReference type="PIRSF" id="PIRSF038994">
    <property type="entry name" value="NagA"/>
    <property type="match status" value="1"/>
</dbReference>
<evidence type="ECO:0000256" key="7">
    <source>
        <dbReference type="ARBA" id="ARBA00047647"/>
    </source>
</evidence>
<evidence type="ECO:0000256" key="5">
    <source>
        <dbReference type="ARBA" id="ARBA00022801"/>
    </source>
</evidence>
<evidence type="ECO:0000259" key="13">
    <source>
        <dbReference type="Pfam" id="PF01979"/>
    </source>
</evidence>
<dbReference type="InterPro" id="IPR003764">
    <property type="entry name" value="GlcNAc_6-P_deAcase"/>
</dbReference>
<dbReference type="NCBIfam" id="TIGR00221">
    <property type="entry name" value="nagA"/>
    <property type="match status" value="1"/>
</dbReference>
<feature type="binding site" evidence="12">
    <location>
        <position position="138"/>
    </location>
    <ligand>
        <name>Zn(2+)</name>
        <dbReference type="ChEBI" id="CHEBI:29105"/>
    </ligand>
</feature>
<protein>
    <recommendedName>
        <fullName evidence="3">N-acetylglucosamine-6-phosphate deacetylase</fullName>
        <ecNumber evidence="2">3.5.1.25</ecNumber>
    </recommendedName>
</protein>
<feature type="binding site" evidence="11">
    <location>
        <position position="149"/>
    </location>
    <ligand>
        <name>substrate</name>
    </ligand>
</feature>
<feature type="binding site" evidence="11">
    <location>
        <position position="260"/>
    </location>
    <ligand>
        <name>substrate</name>
    </ligand>
</feature>
<comment type="caution">
    <text evidence="14">The sequence shown here is derived from an EMBL/GenBank/DDBJ whole genome shotgun (WGS) entry which is preliminary data.</text>
</comment>
<comment type="similarity">
    <text evidence="1 9">Belongs to the metallo-dependent hydrolases superfamily. NagA family.</text>
</comment>
<dbReference type="Proteomes" id="UP000266177">
    <property type="component" value="Unassembled WGS sequence"/>
</dbReference>
<evidence type="ECO:0000256" key="1">
    <source>
        <dbReference type="ARBA" id="ARBA00010716"/>
    </source>
</evidence>
<feature type="binding site" evidence="12">
    <location>
        <position position="225"/>
    </location>
    <ligand>
        <name>Zn(2+)</name>
        <dbReference type="ChEBI" id="CHEBI:29105"/>
    </ligand>
</feature>
<reference evidence="14 15" key="1">
    <citation type="submission" date="2018-09" db="EMBL/GenBank/DDBJ databases">
        <title>Paenibacillus SK2017-BO5.</title>
        <authorList>
            <person name="Piskunova J.V."/>
            <person name="Dubiley S.A."/>
            <person name="Severinov K.V."/>
        </authorList>
    </citation>
    <scope>NUCLEOTIDE SEQUENCE [LARGE SCALE GENOMIC DNA]</scope>
    <source>
        <strain evidence="14 15">BO5</strain>
    </source>
</reference>
<dbReference type="Gene3D" id="2.30.40.10">
    <property type="entry name" value="Urease, subunit C, domain 1"/>
    <property type="match status" value="1"/>
</dbReference>
<evidence type="ECO:0000256" key="6">
    <source>
        <dbReference type="ARBA" id="ARBA00023277"/>
    </source>
</evidence>
<proteinExistence type="inferred from homology"/>
<dbReference type="InterPro" id="IPR032466">
    <property type="entry name" value="Metal_Hydrolase"/>
</dbReference>
<accession>A0A3A3GTA5</accession>
<evidence type="ECO:0000256" key="12">
    <source>
        <dbReference type="PIRSR" id="PIRSR038994-3"/>
    </source>
</evidence>
<comment type="pathway">
    <text evidence="8">Amino-sugar metabolism; N-acetylneuraminate degradation; D-fructose 6-phosphate from N-acetylneuraminate: step 4/5.</text>
</comment>
<dbReference type="GO" id="GO:0008448">
    <property type="term" value="F:N-acetylglucosamine-6-phosphate deacetylase activity"/>
    <property type="evidence" value="ECO:0007669"/>
    <property type="project" value="UniProtKB-EC"/>
</dbReference>
<dbReference type="Pfam" id="PF01979">
    <property type="entry name" value="Amidohydro_1"/>
    <property type="match status" value="1"/>
</dbReference>
<dbReference type="SUPFAM" id="SSF51338">
    <property type="entry name" value="Composite domain of metallo-dependent hydrolases"/>
    <property type="match status" value="1"/>
</dbReference>
<sequence length="394" mass="42433">MNKSTFTVKQARVVTPNGILADGVVRVEEGRIVFIGTPEQLADQDRAWFDEAIDAGGGYVLPGFIDVHVHGGFGADFMDATAEAYDTITRFHMEHGTTAMLATSMTQSREALDKVVAAVDAYMKQDMPYAQLAGLHLEGPFVNPKYKGAQNEAYMLDPQIEWLEAWDKNHPGVMKQLSLAPERQHAIEAIRWLRAHGINVAAAHTDATFEQVTEAVNAGLNQAVHTFNAMSPVHHRNPGVAGAVLTDDRITAEVIADGHHVHPACIKLLARSKAPGKLVLITDAMSAAGMPNGAYDLGGLPVTVKDGVARLTEGNSLAGSTLTMIGAVRFVIEQVGLSLVEASRLASINPAKQLRIDDVTGSIEVGKQADLVWTDGDLNIQQVWVKGRSHMQQA</sequence>
<evidence type="ECO:0000313" key="15">
    <source>
        <dbReference type="Proteomes" id="UP000266177"/>
    </source>
</evidence>
<evidence type="ECO:0000256" key="3">
    <source>
        <dbReference type="ARBA" id="ARBA00018029"/>
    </source>
</evidence>
<dbReference type="Gene3D" id="3.20.20.140">
    <property type="entry name" value="Metal-dependent hydrolases"/>
    <property type="match status" value="1"/>
</dbReference>
<dbReference type="InterPro" id="IPR006680">
    <property type="entry name" value="Amidohydro-rel"/>
</dbReference>
<evidence type="ECO:0000256" key="4">
    <source>
        <dbReference type="ARBA" id="ARBA00022723"/>
    </source>
</evidence>
<comment type="catalytic activity">
    <reaction evidence="7">
        <text>N-acetyl-D-glucosamine 6-phosphate + H2O = D-glucosamine 6-phosphate + acetate</text>
        <dbReference type="Rhea" id="RHEA:22936"/>
        <dbReference type="ChEBI" id="CHEBI:15377"/>
        <dbReference type="ChEBI" id="CHEBI:30089"/>
        <dbReference type="ChEBI" id="CHEBI:57513"/>
        <dbReference type="ChEBI" id="CHEBI:58725"/>
        <dbReference type="EC" id="3.5.1.25"/>
    </reaction>
</comment>
<dbReference type="EC" id="3.5.1.25" evidence="2"/>
<comment type="cofactor">
    <cofactor evidence="12">
        <name>a divalent metal cation</name>
        <dbReference type="ChEBI" id="CHEBI:60240"/>
    </cofactor>
    <text evidence="12">Binds 1 divalent metal cation per subunit.</text>
</comment>
<organism evidence="14 15">
    <name type="scientific">Paenibacillus thiaminolyticus</name>
    <name type="common">Bacillus thiaminolyticus</name>
    <dbReference type="NCBI Taxonomy" id="49283"/>
    <lineage>
        <taxon>Bacteria</taxon>
        <taxon>Bacillati</taxon>
        <taxon>Bacillota</taxon>
        <taxon>Bacilli</taxon>
        <taxon>Bacillales</taxon>
        <taxon>Paenibacillaceae</taxon>
        <taxon>Paenibacillus</taxon>
    </lineage>
</organism>
<evidence type="ECO:0000313" key="14">
    <source>
        <dbReference type="EMBL" id="RJG20558.1"/>
    </source>
</evidence>
<dbReference type="FunFam" id="3.20.20.140:FF:000004">
    <property type="entry name" value="N-acetylglucosamine-6-phosphate deacetylase"/>
    <property type="match status" value="1"/>
</dbReference>
<dbReference type="RefSeq" id="WP_119796036.1">
    <property type="nucleotide sequence ID" value="NZ_QYZD01000034.1"/>
</dbReference>
<feature type="binding site" evidence="12">
    <location>
        <position position="204"/>
    </location>
    <ligand>
        <name>Zn(2+)</name>
        <dbReference type="ChEBI" id="CHEBI:29105"/>
    </ligand>
</feature>
<keyword evidence="6 9" id="KW-0119">Carbohydrate metabolism</keyword>
<dbReference type="PANTHER" id="PTHR11113:SF14">
    <property type="entry name" value="N-ACETYLGLUCOSAMINE-6-PHOSPHATE DEACETYLASE"/>
    <property type="match status" value="1"/>
</dbReference>
<evidence type="ECO:0000256" key="10">
    <source>
        <dbReference type="PIRSR" id="PIRSR038994-1"/>
    </source>
</evidence>
<dbReference type="OrthoDB" id="9776488at2"/>
<evidence type="ECO:0000256" key="9">
    <source>
        <dbReference type="PIRNR" id="PIRNR038994"/>
    </source>
</evidence>
<keyword evidence="5 9" id="KW-0378">Hydrolase</keyword>
<dbReference type="InterPro" id="IPR011059">
    <property type="entry name" value="Metal-dep_hydrolase_composite"/>
</dbReference>
<dbReference type="AlphaFoldDB" id="A0A3A3GTA5"/>
<evidence type="ECO:0000256" key="2">
    <source>
        <dbReference type="ARBA" id="ARBA00011899"/>
    </source>
</evidence>
<evidence type="ECO:0000256" key="8">
    <source>
        <dbReference type="ARBA" id="ARBA00060590"/>
    </source>
</evidence>
<feature type="active site" description="Proton donor/acceptor" evidence="10">
    <location>
        <position position="283"/>
    </location>
</feature>
<feature type="domain" description="Amidohydrolase-related" evidence="13">
    <location>
        <begin position="59"/>
        <end position="388"/>
    </location>
</feature>
<dbReference type="EMBL" id="QYZD01000034">
    <property type="protein sequence ID" value="RJG20558.1"/>
    <property type="molecule type" value="Genomic_DNA"/>
</dbReference>
<feature type="binding site" evidence="11">
    <location>
        <position position="236"/>
    </location>
    <ligand>
        <name>substrate</name>
    </ligand>
</feature>
<evidence type="ECO:0000256" key="11">
    <source>
        <dbReference type="PIRSR" id="PIRSR038994-2"/>
    </source>
</evidence>
<dbReference type="CDD" id="cd00854">
    <property type="entry name" value="NagA"/>
    <property type="match status" value="1"/>
</dbReference>